<name>A0A4S8KHY7_MUSBA</name>
<keyword evidence="5" id="KW-1185">Reference proteome</keyword>
<evidence type="ECO:0000256" key="1">
    <source>
        <dbReference type="PROSITE-ProRule" id="PRU00221"/>
    </source>
</evidence>
<dbReference type="Proteomes" id="UP000317650">
    <property type="component" value="Chromosome 4"/>
</dbReference>
<dbReference type="GO" id="GO:0004402">
    <property type="term" value="F:histone acetyltransferase activity"/>
    <property type="evidence" value="ECO:0007669"/>
    <property type="project" value="InterPro"/>
</dbReference>
<dbReference type="GO" id="GO:0000127">
    <property type="term" value="C:transcription factor TFIIIC complex"/>
    <property type="evidence" value="ECO:0007669"/>
    <property type="project" value="InterPro"/>
</dbReference>
<feature type="repeat" description="WD" evidence="1">
    <location>
        <begin position="408"/>
        <end position="456"/>
    </location>
</feature>
<dbReference type="SUPFAM" id="SSF50978">
    <property type="entry name" value="WD40 repeat-like"/>
    <property type="match status" value="1"/>
</dbReference>
<dbReference type="InterPro" id="IPR044230">
    <property type="entry name" value="GTF3C4"/>
</dbReference>
<organism evidence="4 5">
    <name type="scientific">Musa balbisiana</name>
    <name type="common">Banana</name>
    <dbReference type="NCBI Taxonomy" id="52838"/>
    <lineage>
        <taxon>Eukaryota</taxon>
        <taxon>Viridiplantae</taxon>
        <taxon>Streptophyta</taxon>
        <taxon>Embryophyta</taxon>
        <taxon>Tracheophyta</taxon>
        <taxon>Spermatophyta</taxon>
        <taxon>Magnoliopsida</taxon>
        <taxon>Liliopsida</taxon>
        <taxon>Zingiberales</taxon>
        <taxon>Musaceae</taxon>
        <taxon>Musa</taxon>
    </lineage>
</organism>
<dbReference type="Gene3D" id="2.130.10.10">
    <property type="entry name" value="YVTN repeat-like/Quinoprotein amine dehydrogenase"/>
    <property type="match status" value="2"/>
</dbReference>
<dbReference type="InterPro" id="IPR001680">
    <property type="entry name" value="WD40_rpt"/>
</dbReference>
<dbReference type="Pfam" id="PF12657">
    <property type="entry name" value="TFIIIC_delta"/>
    <property type="match status" value="2"/>
</dbReference>
<dbReference type="GO" id="GO:0006384">
    <property type="term" value="P:transcription initiation at RNA polymerase III promoter"/>
    <property type="evidence" value="ECO:0007669"/>
    <property type="project" value="InterPro"/>
</dbReference>
<reference evidence="4 5" key="1">
    <citation type="journal article" date="2019" name="Nat. Plants">
        <title>Genome sequencing of Musa balbisiana reveals subgenome evolution and function divergence in polyploid bananas.</title>
        <authorList>
            <person name="Yao X."/>
        </authorList>
    </citation>
    <scope>NUCLEOTIDE SEQUENCE [LARGE SCALE GENOMIC DNA]</scope>
    <source>
        <strain evidence="5">cv. DH-PKW</strain>
        <tissue evidence="4">Leaves</tissue>
    </source>
</reference>
<evidence type="ECO:0000313" key="4">
    <source>
        <dbReference type="EMBL" id="THU75000.1"/>
    </source>
</evidence>
<feature type="compositionally biased region" description="Basic and acidic residues" evidence="2">
    <location>
        <begin position="253"/>
        <end position="264"/>
    </location>
</feature>
<dbReference type="PROSITE" id="PS50082">
    <property type="entry name" value="WD_REPEATS_2"/>
    <property type="match status" value="2"/>
</dbReference>
<comment type="caution">
    <text evidence="4">The sequence shown here is derived from an EMBL/GenBank/DDBJ whole genome shotgun (WGS) entry which is preliminary data.</text>
</comment>
<gene>
    <name evidence="4" type="ORF">C4D60_Mb04t39310</name>
</gene>
<feature type="domain" description="Transcription factor IIIC 90kDa subunit N-terminal" evidence="3">
    <location>
        <begin position="344"/>
        <end position="605"/>
    </location>
</feature>
<dbReference type="InterPro" id="IPR015943">
    <property type="entry name" value="WD40/YVTN_repeat-like_dom_sf"/>
</dbReference>
<feature type="domain" description="Transcription factor IIIC 90kDa subunit N-terminal" evidence="3">
    <location>
        <begin position="31"/>
        <end position="185"/>
    </location>
</feature>
<evidence type="ECO:0000259" key="3">
    <source>
        <dbReference type="Pfam" id="PF12657"/>
    </source>
</evidence>
<dbReference type="InterPro" id="IPR024761">
    <property type="entry name" value="TFIIIC_delta_N"/>
</dbReference>
<dbReference type="SMART" id="SM00320">
    <property type="entry name" value="WD40"/>
    <property type="match status" value="4"/>
</dbReference>
<dbReference type="AlphaFoldDB" id="A0A4S8KHY7"/>
<proteinExistence type="predicted"/>
<evidence type="ECO:0000313" key="5">
    <source>
        <dbReference type="Proteomes" id="UP000317650"/>
    </source>
</evidence>
<feature type="region of interest" description="Disordered" evidence="2">
    <location>
        <begin position="204"/>
        <end position="267"/>
    </location>
</feature>
<dbReference type="EMBL" id="PYDT01000001">
    <property type="protein sequence ID" value="THU75000.1"/>
    <property type="molecule type" value="Genomic_DNA"/>
</dbReference>
<feature type="compositionally biased region" description="Basic residues" evidence="2">
    <location>
        <begin position="228"/>
        <end position="240"/>
    </location>
</feature>
<dbReference type="PANTHER" id="PTHR15496:SF2">
    <property type="entry name" value="GENERAL TRANSCRIPTION FACTOR 3C POLYPEPTIDE 4"/>
    <property type="match status" value="1"/>
</dbReference>
<sequence>MNLPMVSRAMASHWQAVPLVASPSYPNSIAWSNENLVAVASGHIVTIVNPALLDGPRGLITLSPNKPFPIGFVRRPNPALLDGPRGLITLSPNKPFPIGFVRREDLLTPCLMPTCLSRDTRPCARSISWSQPGFASNSGCLLAVCTSEGRIKLYRAPFCEFRAEWVEVVDISDLLFNYFERTNFGEQSLLSTSFAQKETSASSKSSKKRVIDSQDCSSSKEPTFKRNGVSRRSKGINHHKSLGEALNDGANGEDSHEDGWHDSGDDLTALSVTDKPVAATTESIIRPCSIINQVSSEEVIEVSSNNAMVSKQISPIPEGLLPEGRQNYVPVITPEQYASRSALLSALVVAWSPVLQSSRIRPGFSNRYSILAVGGKSGKISLWKLCEPECYTIEHGRVSVDPMLVGLIQAHNSWITAISWEMLAARLTMSQLILATGSSDGSVKIWSADVEDLASSSEANKISFSLINELTVAMPAPISTISLVVPRHSQENIVLAIGKGSGLLEAWICNVFGKKIHSAGVYDAHDQVVTGLAWAFGGCCLYSCSQDNSVQSWVLHGDYLHKVTFPSKFPGFRNSTNLSLVSDQCFGLALSPGGLMIAVVRSFDVNLLHQMYQARTQKAVIEFFWAGGQSLEIAPDNTGESTLALSERDLSCWESNILWSLQYFEDAENPLVLWDSLAALLEFNKSSPSFVENLLFKWISGWFSCHLSDDSIDKILLHVVSMLSEISSRKIFLLNIICRRLMISDAKADMHNGEQLKSSEPKNEGKLAPWSNLLVSNELELQQRAVSFTFRAVLNRASHSSDAFQVGKKWFPVGVAQMECWVLLNAGLVHNQLNVLGSELRGLGSRISSICEYVKEESCSFCSTPVPFESADVAWCEGHKLDSSGSNERHRLSRCAVSMRLCSVAAPMWFCICCHRSATDTMPQTFFTMSKPPSGTDDEMKLDFCRPLCPFCGILLQRSMPEFLLSSSPIMYRRCLDDYIHVRFGDVPNLYIIRTCWGQRWVLLALLIPAEIIH</sequence>
<dbReference type="STRING" id="52838.A0A4S8KHY7"/>
<dbReference type="InterPro" id="IPR036322">
    <property type="entry name" value="WD40_repeat_dom_sf"/>
</dbReference>
<keyword evidence="1" id="KW-0853">WD repeat</keyword>
<evidence type="ECO:0000256" key="2">
    <source>
        <dbReference type="SAM" id="MobiDB-lite"/>
    </source>
</evidence>
<accession>A0A4S8KHY7</accession>
<protein>
    <recommendedName>
        <fullName evidence="3">Transcription factor IIIC 90kDa subunit N-terminal domain-containing protein</fullName>
    </recommendedName>
</protein>
<dbReference type="PANTHER" id="PTHR15496">
    <property type="entry name" value="GENERAL TRANSCRIPTION FACTOR 3C POLYPEPTIDE 4 FAMILY"/>
    <property type="match status" value="1"/>
</dbReference>
<feature type="repeat" description="WD" evidence="1">
    <location>
        <begin position="522"/>
        <end position="553"/>
    </location>
</feature>